<protein>
    <submittedName>
        <fullName evidence="1">Uncharacterized protein</fullName>
    </submittedName>
</protein>
<accession>A0ABU3C7L1</accession>
<dbReference type="Proteomes" id="UP001262889">
    <property type="component" value="Unassembled WGS sequence"/>
</dbReference>
<dbReference type="EMBL" id="JAVRHQ010000004">
    <property type="protein sequence ID" value="MDT0642299.1"/>
    <property type="molecule type" value="Genomic_DNA"/>
</dbReference>
<organism evidence="1 2">
    <name type="scientific">Autumnicola tepida</name>
    <dbReference type="NCBI Taxonomy" id="3075595"/>
    <lineage>
        <taxon>Bacteria</taxon>
        <taxon>Pseudomonadati</taxon>
        <taxon>Bacteroidota</taxon>
        <taxon>Flavobacteriia</taxon>
        <taxon>Flavobacteriales</taxon>
        <taxon>Flavobacteriaceae</taxon>
        <taxon>Autumnicola</taxon>
    </lineage>
</organism>
<comment type="caution">
    <text evidence="1">The sequence shown here is derived from an EMBL/GenBank/DDBJ whole genome shotgun (WGS) entry which is preliminary data.</text>
</comment>
<evidence type="ECO:0000313" key="2">
    <source>
        <dbReference type="Proteomes" id="UP001262889"/>
    </source>
</evidence>
<reference evidence="1 2" key="1">
    <citation type="submission" date="2023-09" db="EMBL/GenBank/DDBJ databases">
        <authorList>
            <person name="Rey-Velasco X."/>
        </authorList>
    </citation>
    <scope>NUCLEOTIDE SEQUENCE [LARGE SCALE GENOMIC DNA]</scope>
    <source>
        <strain evidence="1 2">F363</strain>
    </source>
</reference>
<gene>
    <name evidence="1" type="ORF">RM553_05585</name>
</gene>
<keyword evidence="2" id="KW-1185">Reference proteome</keyword>
<sequence length="83" mass="9506">MLVKKINKKALTGIQKIIVLSAQRSTGIIFSTKEVKAGFLKKYKNFSVRAQWDLQRRSHEKRFAGNRLKACIFLPTLLGRSKT</sequence>
<evidence type="ECO:0000313" key="1">
    <source>
        <dbReference type="EMBL" id="MDT0642299.1"/>
    </source>
</evidence>
<dbReference type="RefSeq" id="WP_311533971.1">
    <property type="nucleotide sequence ID" value="NZ_JAVRHQ010000004.1"/>
</dbReference>
<name>A0ABU3C7L1_9FLAO</name>
<proteinExistence type="predicted"/>